<evidence type="ECO:0000313" key="2">
    <source>
        <dbReference type="EMBL" id="NZA24914.1"/>
    </source>
</evidence>
<accession>A0A853J844</accession>
<sequence length="107" mass="11917">MKDHVGVRTVAALAGAMLAAFAAPEVGLDAVIEHAEAQRPTMDARFGESLDYELLRNDSIGGSLIRVVFVHRFEKHAVPWQFVWYRGGDGWLLNSFSFTDDLAQLLR</sequence>
<comment type="caution">
    <text evidence="2">The sequence shown here is derived from an EMBL/GenBank/DDBJ whole genome shotgun (WGS) entry which is preliminary data.</text>
</comment>
<dbReference type="RefSeq" id="WP_180676724.1">
    <property type="nucleotide sequence ID" value="NZ_JACCKA010000008.1"/>
</dbReference>
<dbReference type="EMBL" id="JACCKA010000008">
    <property type="protein sequence ID" value="NZA24914.1"/>
    <property type="molecule type" value="Genomic_DNA"/>
</dbReference>
<name>A0A853J844_9GAMM</name>
<gene>
    <name evidence="2" type="ORF">H0E84_00805</name>
</gene>
<keyword evidence="3" id="KW-1185">Reference proteome</keyword>
<keyword evidence="1" id="KW-0732">Signal</keyword>
<protein>
    <submittedName>
        <fullName evidence="2">Uncharacterized protein</fullName>
    </submittedName>
</protein>
<dbReference type="Proteomes" id="UP000578091">
    <property type="component" value="Unassembled WGS sequence"/>
</dbReference>
<organism evidence="2 3">
    <name type="scientific">Luteimonas salinisoli</name>
    <dbReference type="NCBI Taxonomy" id="2752307"/>
    <lineage>
        <taxon>Bacteria</taxon>
        <taxon>Pseudomonadati</taxon>
        <taxon>Pseudomonadota</taxon>
        <taxon>Gammaproteobacteria</taxon>
        <taxon>Lysobacterales</taxon>
        <taxon>Lysobacteraceae</taxon>
        <taxon>Luteimonas</taxon>
    </lineage>
</organism>
<evidence type="ECO:0000313" key="3">
    <source>
        <dbReference type="Proteomes" id="UP000578091"/>
    </source>
</evidence>
<reference evidence="2 3" key="1">
    <citation type="submission" date="2020-07" db="EMBL/GenBank/DDBJ databases">
        <title>Luteimonas sp. SJ-92.</title>
        <authorList>
            <person name="Huang X.-X."/>
            <person name="Xu L."/>
            <person name="Sun J.-Q."/>
        </authorList>
    </citation>
    <scope>NUCLEOTIDE SEQUENCE [LARGE SCALE GENOMIC DNA]</scope>
    <source>
        <strain evidence="2 3">SJ-92</strain>
    </source>
</reference>
<evidence type="ECO:0000256" key="1">
    <source>
        <dbReference type="SAM" id="SignalP"/>
    </source>
</evidence>
<feature type="signal peptide" evidence="1">
    <location>
        <begin position="1"/>
        <end position="22"/>
    </location>
</feature>
<feature type="chain" id="PRO_5032375661" evidence="1">
    <location>
        <begin position="23"/>
        <end position="107"/>
    </location>
</feature>
<proteinExistence type="predicted"/>
<dbReference type="AlphaFoldDB" id="A0A853J844"/>